<dbReference type="Proteomes" id="UP000311008">
    <property type="component" value="Chromosome"/>
</dbReference>
<evidence type="ECO:0000313" key="5">
    <source>
        <dbReference type="Proteomes" id="UP000311008"/>
    </source>
</evidence>
<name>A0A5B8CPG0_9PROT</name>
<dbReference type="InterPro" id="IPR042099">
    <property type="entry name" value="ANL_N_sf"/>
</dbReference>
<feature type="domain" description="Phospholipid/glycerol acyltransferase" evidence="3">
    <location>
        <begin position="30"/>
        <end position="140"/>
    </location>
</feature>
<dbReference type="GO" id="GO:0008779">
    <property type="term" value="F:acyl-[acyl-carrier-protein]-phospholipid O-acyltransferase activity"/>
    <property type="evidence" value="ECO:0007669"/>
    <property type="project" value="UniProtKB-EC"/>
</dbReference>
<dbReference type="NCBIfam" id="NF005959">
    <property type="entry name" value="PRK08043.1"/>
    <property type="match status" value="1"/>
</dbReference>
<dbReference type="OrthoDB" id="9763207at2"/>
<evidence type="ECO:0000313" key="4">
    <source>
        <dbReference type="EMBL" id="QDC43097.1"/>
    </source>
</evidence>
<evidence type="ECO:0000259" key="3">
    <source>
        <dbReference type="SMART" id="SM00563"/>
    </source>
</evidence>
<protein>
    <submittedName>
        <fullName evidence="4">Bifunctional acyl-ACP--phospholipid O-acyltransferase/long-chain-fatty-acid--ACP ligase</fullName>
        <ecNumber evidence="4">2.3.1.40</ecNumber>
        <ecNumber evidence="4">6.2.1.47</ecNumber>
    </submittedName>
</protein>
<evidence type="ECO:0000256" key="2">
    <source>
        <dbReference type="ARBA" id="ARBA00022598"/>
    </source>
</evidence>
<keyword evidence="4" id="KW-0808">Transferase</keyword>
<dbReference type="SUPFAM" id="SSF69593">
    <property type="entry name" value="Glycerol-3-phosphate (1)-acyltransferase"/>
    <property type="match status" value="1"/>
</dbReference>
<dbReference type="Gene3D" id="3.40.50.12780">
    <property type="entry name" value="N-terminal domain of ligase-like"/>
    <property type="match status" value="1"/>
</dbReference>
<dbReference type="Pfam" id="PF01553">
    <property type="entry name" value="Acyltransferase"/>
    <property type="match status" value="1"/>
</dbReference>
<dbReference type="AlphaFoldDB" id="A0A5B8CPG0"/>
<keyword evidence="4" id="KW-0012">Acyltransferase</keyword>
<evidence type="ECO:0000256" key="1">
    <source>
        <dbReference type="ARBA" id="ARBA00006432"/>
    </source>
</evidence>
<dbReference type="EC" id="6.2.1.47" evidence="4"/>
<proteinExistence type="inferred from homology"/>
<dbReference type="SUPFAM" id="SSF56801">
    <property type="entry name" value="Acetyl-CoA synthetase-like"/>
    <property type="match status" value="1"/>
</dbReference>
<dbReference type="InterPro" id="IPR045851">
    <property type="entry name" value="AMP-bd_C_sf"/>
</dbReference>
<accession>A0A5B8CPG0</accession>
<keyword evidence="5" id="KW-1185">Reference proteome</keyword>
<gene>
    <name evidence="4" type="ORF">FIU01_00215</name>
</gene>
<dbReference type="GO" id="GO:0006631">
    <property type="term" value="P:fatty acid metabolic process"/>
    <property type="evidence" value="ECO:0007669"/>
    <property type="project" value="TreeGrafter"/>
</dbReference>
<reference evidence="5" key="1">
    <citation type="journal article" date="2019" name="ISME J.">
        <title>Evolution in action: habitat transition from sediment to the pelagial leads to genome streamlining in Methylophilaceae.</title>
        <authorList>
            <person name="Salcher M."/>
            <person name="Schaefle D."/>
            <person name="Kaspar M."/>
            <person name="Neuenschwander S.M."/>
            <person name="Ghai R."/>
        </authorList>
    </citation>
    <scope>NUCLEOTIDE SEQUENCE [LARGE SCALE GENOMIC DNA]</scope>
    <source>
        <strain evidence="5">MMS-M-51</strain>
    </source>
</reference>
<dbReference type="RefSeq" id="WP_140001830.1">
    <property type="nucleotide sequence ID" value="NZ_CP040946.1"/>
</dbReference>
<dbReference type="InterPro" id="IPR002123">
    <property type="entry name" value="Plipid/glycerol_acylTrfase"/>
</dbReference>
<dbReference type="Pfam" id="PF00501">
    <property type="entry name" value="AMP-binding"/>
    <property type="match status" value="1"/>
</dbReference>
<dbReference type="Gene3D" id="3.30.300.30">
    <property type="match status" value="1"/>
</dbReference>
<dbReference type="CDD" id="cd07989">
    <property type="entry name" value="LPLAT_AGPAT-like"/>
    <property type="match status" value="1"/>
</dbReference>
<comment type="similarity">
    <text evidence="1">Belongs to the ATP-dependent AMP-binding enzyme family.</text>
</comment>
<dbReference type="EMBL" id="CP040946">
    <property type="protein sequence ID" value="QDC43097.1"/>
    <property type="molecule type" value="Genomic_DNA"/>
</dbReference>
<dbReference type="EC" id="2.3.1.40" evidence="4"/>
<dbReference type="SMART" id="SM00563">
    <property type="entry name" value="PlsC"/>
    <property type="match status" value="1"/>
</dbReference>
<dbReference type="PANTHER" id="PTHR43201:SF5">
    <property type="entry name" value="MEDIUM-CHAIN ACYL-COA LIGASE ACSF2, MITOCHONDRIAL"/>
    <property type="match status" value="1"/>
</dbReference>
<dbReference type="PANTHER" id="PTHR43201">
    <property type="entry name" value="ACYL-COA SYNTHETASE"/>
    <property type="match status" value="1"/>
</dbReference>
<dbReference type="GO" id="GO:0031956">
    <property type="term" value="F:medium-chain fatty acid-CoA ligase activity"/>
    <property type="evidence" value="ECO:0007669"/>
    <property type="project" value="TreeGrafter"/>
</dbReference>
<dbReference type="PROSITE" id="PS00455">
    <property type="entry name" value="AMP_BINDING"/>
    <property type="match status" value="1"/>
</dbReference>
<dbReference type="KEGG" id="mmec:FIU01_00215"/>
<sequence>MLVRLLREMCRLLFRVQVSGLEHVPQEDRILIIANHESFLDGLLLGLFLPKRATFVVHTGVLKSIFFRWWLKLTPHLSVDPASPLAMKKVIQRLHAGENVVIFPEGRITLTGALMKVYDGPGFVAAKTGVKILPVRVEGAAQSYFGRLSDAHPRKLFPQVSLKILPATEIRIEQHGHHAPLTAKQRRRIAGEAMRNIMQHMLFKTQPTKTLFEAFLDTVDKYGAKTRIIEDMHQIEDTYQEVLKKSLALGRLACKVSQPNEAVGVLMPNITNTLALVLGMSAFKRVPAMLNFTAGAEGMRNACIAANIKTVITSRKFIEAAKLEETVAQLRDLNIVYLETLRSQFGMLDRAWLMGYALHYPRAAMEPATAEDTAVILFTSGSEGKPKGVVHSHKSILANTHQISAMLDFSPSDKFMMALPLFHAFGFTGALLPLFNGIPILLFPSPLQYKLIPEVIYDKGCTVFFSTSTFLGNYAKFAHPYDFYKLRVVFAGAEKLNDEVRKIYHEKFGIRILEGYGTTECAPVVTANTPMANRTGSVGQLLPGMQYTLTPVPGIEKGGLLSVKGDNVMQGYYLFDQPGVLVAPKDGWYETGDVVEVDAEGFIHIKGRVKRFAKVAGEMVSLEVVEKIASTAAPEQFHAATTVPDASRGESIVLFTTDAKLKREDLQIVAKNLGSPEIAIARKLIVVDQIPVLGTGKTDYVTLKHMAEQAV</sequence>
<dbReference type="InterPro" id="IPR020845">
    <property type="entry name" value="AMP-binding_CS"/>
</dbReference>
<dbReference type="InterPro" id="IPR000873">
    <property type="entry name" value="AMP-dep_synth/lig_dom"/>
</dbReference>
<organism evidence="4 5">
    <name type="scientific">Methylophilus medardicus</name>
    <dbReference type="NCBI Taxonomy" id="2588534"/>
    <lineage>
        <taxon>Bacteria</taxon>
        <taxon>Pseudomonadati</taxon>
        <taxon>Pseudomonadota</taxon>
        <taxon>Betaproteobacteria</taxon>
        <taxon>Nitrosomonadales</taxon>
        <taxon>Methylophilaceae</taxon>
        <taxon>Methylophilus</taxon>
    </lineage>
</organism>
<keyword evidence="2 4" id="KW-0436">Ligase</keyword>